<sequence>MRRDLPVGNGNLLINFDTDYNLRDIYYPYIGKENHSEGCVSRTGIWVDGNFTWIDSPQWQKEMVYESDSLVTKVTATNPEIGLTLTFSDVVDFHRDIFFRRVDIANHRGHPRDVRLFFHYELRILGNEIGDTIYYHPRLRALVMYKERRYFLAGGQVNGRIGLDDWTTGRKKSEDKQGAWHDAEDGEL</sequence>
<feature type="non-terminal residue" evidence="2">
    <location>
        <position position="188"/>
    </location>
</feature>
<name>X0XVA3_9ZZZZ</name>
<comment type="caution">
    <text evidence="2">The sequence shown here is derived from an EMBL/GenBank/DDBJ whole genome shotgun (WGS) entry which is preliminary data.</text>
</comment>
<reference evidence="2" key="1">
    <citation type="journal article" date="2014" name="Front. Microbiol.">
        <title>High frequency of phylogenetically diverse reductive dehalogenase-homologous genes in deep subseafloor sedimentary metagenomes.</title>
        <authorList>
            <person name="Kawai M."/>
            <person name="Futagami T."/>
            <person name="Toyoda A."/>
            <person name="Takaki Y."/>
            <person name="Nishi S."/>
            <person name="Hori S."/>
            <person name="Arai W."/>
            <person name="Tsubouchi T."/>
            <person name="Morono Y."/>
            <person name="Uchiyama I."/>
            <person name="Ito T."/>
            <person name="Fujiyama A."/>
            <person name="Inagaki F."/>
            <person name="Takami H."/>
        </authorList>
    </citation>
    <scope>NUCLEOTIDE SEQUENCE</scope>
    <source>
        <strain evidence="2">Expedition CK06-06</strain>
    </source>
</reference>
<proteinExistence type="predicted"/>
<evidence type="ECO:0008006" key="3">
    <source>
        <dbReference type="Google" id="ProtNLM"/>
    </source>
</evidence>
<accession>X0XVA3</accession>
<evidence type="ECO:0000256" key="1">
    <source>
        <dbReference type="SAM" id="MobiDB-lite"/>
    </source>
</evidence>
<gene>
    <name evidence="2" type="ORF">S01H1_71510</name>
</gene>
<organism evidence="2">
    <name type="scientific">marine sediment metagenome</name>
    <dbReference type="NCBI Taxonomy" id="412755"/>
    <lineage>
        <taxon>unclassified sequences</taxon>
        <taxon>metagenomes</taxon>
        <taxon>ecological metagenomes</taxon>
    </lineage>
</organism>
<feature type="region of interest" description="Disordered" evidence="1">
    <location>
        <begin position="168"/>
        <end position="188"/>
    </location>
</feature>
<protein>
    <recommendedName>
        <fullName evidence="3">Glycoside hydrolase family 15 protein</fullName>
    </recommendedName>
</protein>
<dbReference type="EMBL" id="BARS01047620">
    <property type="protein sequence ID" value="GAG28736.1"/>
    <property type="molecule type" value="Genomic_DNA"/>
</dbReference>
<evidence type="ECO:0000313" key="2">
    <source>
        <dbReference type="EMBL" id="GAG28736.1"/>
    </source>
</evidence>
<dbReference type="AlphaFoldDB" id="X0XVA3"/>